<keyword evidence="6 9" id="KW-1133">Transmembrane helix</keyword>
<evidence type="ECO:0000256" key="7">
    <source>
        <dbReference type="ARBA" id="ARBA00023136"/>
    </source>
</evidence>
<proteinExistence type="inferred from homology"/>
<evidence type="ECO:0000256" key="9">
    <source>
        <dbReference type="SAM" id="Phobius"/>
    </source>
</evidence>
<name>A0A4R6C172_9STAP</name>
<evidence type="ECO:0000259" key="10">
    <source>
        <dbReference type="Pfam" id="PF02706"/>
    </source>
</evidence>
<evidence type="ECO:0000256" key="4">
    <source>
        <dbReference type="ARBA" id="ARBA00022692"/>
    </source>
</evidence>
<keyword evidence="13" id="KW-1185">Reference proteome</keyword>
<keyword evidence="8" id="KW-0270">Exopolysaccharide synthesis</keyword>
<accession>A0A4R6C172</accession>
<evidence type="ECO:0000313" key="13">
    <source>
        <dbReference type="Proteomes" id="UP000294843"/>
    </source>
</evidence>
<feature type="domain" description="Tyrosine-protein kinase G-rich" evidence="11">
    <location>
        <begin position="130"/>
        <end position="196"/>
    </location>
</feature>
<feature type="transmembrane region" description="Helical" evidence="9">
    <location>
        <begin position="20"/>
        <end position="39"/>
    </location>
</feature>
<dbReference type="EMBL" id="SCWF01000002">
    <property type="protein sequence ID" value="TDM14913.1"/>
    <property type="molecule type" value="Genomic_DNA"/>
</dbReference>
<reference evidence="12 13" key="1">
    <citation type="submission" date="2019-01" db="EMBL/GenBank/DDBJ databases">
        <title>Draft genome sequences of the type strains of six Macrococcus species.</title>
        <authorList>
            <person name="Mazhar S."/>
            <person name="Altermann E."/>
            <person name="Hill C."/>
            <person name="Mcauliffe O."/>
        </authorList>
    </citation>
    <scope>NUCLEOTIDE SEQUENCE [LARGE SCALE GENOMIC DNA]</scope>
    <source>
        <strain evidence="12 13">ATCC 51825</strain>
    </source>
</reference>
<comment type="similarity">
    <text evidence="2">Belongs to the CpsC/CapA family.</text>
</comment>
<evidence type="ECO:0000313" key="12">
    <source>
        <dbReference type="EMBL" id="TDM14913.1"/>
    </source>
</evidence>
<evidence type="ECO:0000256" key="5">
    <source>
        <dbReference type="ARBA" id="ARBA00022903"/>
    </source>
</evidence>
<feature type="domain" description="Polysaccharide chain length determinant N-terminal" evidence="10">
    <location>
        <begin position="5"/>
        <end position="94"/>
    </location>
</feature>
<gene>
    <name evidence="12" type="ORF">ERX55_02945</name>
</gene>
<comment type="caution">
    <text evidence="12">The sequence shown here is derived from an EMBL/GenBank/DDBJ whole genome shotgun (WGS) entry which is preliminary data.</text>
</comment>
<keyword evidence="5" id="KW-0972">Capsule biogenesis/degradation</keyword>
<dbReference type="InterPro" id="IPR032807">
    <property type="entry name" value="GNVR"/>
</dbReference>
<dbReference type="PANTHER" id="PTHR32309:SF13">
    <property type="entry name" value="FERRIC ENTEROBACTIN TRANSPORT PROTEIN FEPE"/>
    <property type="match status" value="1"/>
</dbReference>
<dbReference type="RefSeq" id="WP_133451103.1">
    <property type="nucleotide sequence ID" value="NZ_SCWF01000002.1"/>
</dbReference>
<feature type="transmembrane region" description="Helical" evidence="9">
    <location>
        <begin position="174"/>
        <end position="194"/>
    </location>
</feature>
<dbReference type="Pfam" id="PF13807">
    <property type="entry name" value="GNVR"/>
    <property type="match status" value="1"/>
</dbReference>
<sequence length="225" mass="25120">MEEVIDLKEILEILKRNFKLILGLGITFALLAFIVSAFLMKPIYQSESQVIINQKGKDTNVYNPGQVQTNLQLINTYSQMVNSKVVRQQVVDNLNLKTDEEALASRISVTSEAESQLMKINVSGPETKNNARIANELAAVTQKEVKRVMGVDNLSVFSKADENEKQSPIKPKPLNNAIIAGLLGLILGTAIAFMKKLLDNRMNTEEKIEQYLSLPTLGKIYKIQE</sequence>
<dbReference type="GO" id="GO:0004713">
    <property type="term" value="F:protein tyrosine kinase activity"/>
    <property type="evidence" value="ECO:0007669"/>
    <property type="project" value="TreeGrafter"/>
</dbReference>
<keyword evidence="4 9" id="KW-0812">Transmembrane</keyword>
<dbReference type="Pfam" id="PF02706">
    <property type="entry name" value="Wzz"/>
    <property type="match status" value="1"/>
</dbReference>
<dbReference type="PANTHER" id="PTHR32309">
    <property type="entry name" value="TYROSINE-PROTEIN KINASE"/>
    <property type="match status" value="1"/>
</dbReference>
<keyword evidence="7 9" id="KW-0472">Membrane</keyword>
<evidence type="ECO:0000256" key="6">
    <source>
        <dbReference type="ARBA" id="ARBA00022989"/>
    </source>
</evidence>
<dbReference type="Proteomes" id="UP000294843">
    <property type="component" value="Unassembled WGS sequence"/>
</dbReference>
<comment type="subcellular location">
    <subcellularLocation>
        <location evidence="1">Cell membrane</location>
        <topology evidence="1">Multi-pass membrane protein</topology>
    </subcellularLocation>
</comment>
<dbReference type="GO" id="GO:0000271">
    <property type="term" value="P:polysaccharide biosynthetic process"/>
    <property type="evidence" value="ECO:0007669"/>
    <property type="project" value="UniProtKB-KW"/>
</dbReference>
<dbReference type="InterPro" id="IPR003856">
    <property type="entry name" value="LPS_length_determ_N"/>
</dbReference>
<evidence type="ECO:0000259" key="11">
    <source>
        <dbReference type="Pfam" id="PF13807"/>
    </source>
</evidence>
<dbReference type="AlphaFoldDB" id="A0A4R6C172"/>
<dbReference type="GO" id="GO:0005886">
    <property type="term" value="C:plasma membrane"/>
    <property type="evidence" value="ECO:0007669"/>
    <property type="project" value="UniProtKB-SubCell"/>
</dbReference>
<protein>
    <submittedName>
        <fullName evidence="12">Capsule biosynthesis protein</fullName>
    </submittedName>
</protein>
<dbReference type="OrthoDB" id="2360475at2"/>
<dbReference type="InterPro" id="IPR050445">
    <property type="entry name" value="Bact_polysacc_biosynth/exp"/>
</dbReference>
<evidence type="ECO:0000256" key="8">
    <source>
        <dbReference type="ARBA" id="ARBA00023169"/>
    </source>
</evidence>
<organism evidence="12 13">
    <name type="scientific">Macrococcus bovicus</name>
    <dbReference type="NCBI Taxonomy" id="69968"/>
    <lineage>
        <taxon>Bacteria</taxon>
        <taxon>Bacillati</taxon>
        <taxon>Bacillota</taxon>
        <taxon>Bacilli</taxon>
        <taxon>Bacillales</taxon>
        <taxon>Staphylococcaceae</taxon>
        <taxon>Macrococcus</taxon>
    </lineage>
</organism>
<keyword evidence="3" id="KW-1003">Cell membrane</keyword>
<evidence type="ECO:0000256" key="1">
    <source>
        <dbReference type="ARBA" id="ARBA00004651"/>
    </source>
</evidence>
<evidence type="ECO:0000256" key="3">
    <source>
        <dbReference type="ARBA" id="ARBA00022475"/>
    </source>
</evidence>
<evidence type="ECO:0000256" key="2">
    <source>
        <dbReference type="ARBA" id="ARBA00006683"/>
    </source>
</evidence>